<accession>A0A8J5G2H1</accession>
<dbReference type="SUPFAM" id="SSF51045">
    <property type="entry name" value="WW domain"/>
    <property type="match status" value="1"/>
</dbReference>
<dbReference type="AlphaFoldDB" id="A0A8J5G2H1"/>
<dbReference type="Proteomes" id="UP000734854">
    <property type="component" value="Unassembled WGS sequence"/>
</dbReference>
<feature type="region of interest" description="Disordered" evidence="1">
    <location>
        <begin position="79"/>
        <end position="101"/>
    </location>
</feature>
<feature type="compositionally biased region" description="Basic and acidic residues" evidence="1">
    <location>
        <begin position="121"/>
        <end position="132"/>
    </location>
</feature>
<dbReference type="InterPro" id="IPR051105">
    <property type="entry name" value="WWC/KIBRA_Hippo_Reg"/>
</dbReference>
<organism evidence="2 3">
    <name type="scientific">Zingiber officinale</name>
    <name type="common">Ginger</name>
    <name type="synonym">Amomum zingiber</name>
    <dbReference type="NCBI Taxonomy" id="94328"/>
    <lineage>
        <taxon>Eukaryota</taxon>
        <taxon>Viridiplantae</taxon>
        <taxon>Streptophyta</taxon>
        <taxon>Embryophyta</taxon>
        <taxon>Tracheophyta</taxon>
        <taxon>Spermatophyta</taxon>
        <taxon>Magnoliopsida</taxon>
        <taxon>Liliopsida</taxon>
        <taxon>Zingiberales</taxon>
        <taxon>Zingiberaceae</taxon>
        <taxon>Zingiber</taxon>
    </lineage>
</organism>
<dbReference type="EMBL" id="JACMSC010000012">
    <property type="protein sequence ID" value="KAG6496754.1"/>
    <property type="molecule type" value="Genomic_DNA"/>
</dbReference>
<protein>
    <recommendedName>
        <fullName evidence="4">WW domain-containing protein</fullName>
    </recommendedName>
</protein>
<evidence type="ECO:0000313" key="2">
    <source>
        <dbReference type="EMBL" id="KAG6496754.1"/>
    </source>
</evidence>
<sequence length="214" mass="23928">MVSFREAIPLEKKRCHKVENFFSKKRKKGDEEESEGSFPKKMKVEKEEEIELSLNVPLPLDWQRCLDIKSGQIHFYNTRTQRRTSTDPRLILDPPTPTPAEAAAASTLSLDLELNLAGRDSAPRPKSQRDVSKGPSLSWASPDADAGAGEMVAAVCARCHMLVMMSKPALSCPNFGLPDNLYLVVIVTEQDDTRLEINVGEDDDLVLLYLLEMQ</sequence>
<comment type="caution">
    <text evidence="2">The sequence shown here is derived from an EMBL/GenBank/DDBJ whole genome shotgun (WGS) entry which is preliminary data.</text>
</comment>
<proteinExistence type="predicted"/>
<gene>
    <name evidence="2" type="ORF">ZIOFF_044626</name>
</gene>
<name>A0A8J5G2H1_ZINOF</name>
<evidence type="ECO:0000313" key="3">
    <source>
        <dbReference type="Proteomes" id="UP000734854"/>
    </source>
</evidence>
<reference evidence="2 3" key="1">
    <citation type="submission" date="2020-08" db="EMBL/GenBank/DDBJ databases">
        <title>Plant Genome Project.</title>
        <authorList>
            <person name="Zhang R.-G."/>
        </authorList>
    </citation>
    <scope>NUCLEOTIDE SEQUENCE [LARGE SCALE GENOMIC DNA]</scope>
    <source>
        <tissue evidence="2">Rhizome</tissue>
    </source>
</reference>
<evidence type="ECO:0008006" key="4">
    <source>
        <dbReference type="Google" id="ProtNLM"/>
    </source>
</evidence>
<evidence type="ECO:0000256" key="1">
    <source>
        <dbReference type="SAM" id="MobiDB-lite"/>
    </source>
</evidence>
<dbReference type="Gene3D" id="2.20.70.10">
    <property type="match status" value="1"/>
</dbReference>
<dbReference type="PANTHER" id="PTHR14791:SF42">
    <property type="entry name" value="F16L1.2 PROTEIN"/>
    <property type="match status" value="1"/>
</dbReference>
<dbReference type="PANTHER" id="PTHR14791">
    <property type="entry name" value="BOMB/KIRA PROTEINS"/>
    <property type="match status" value="1"/>
</dbReference>
<feature type="region of interest" description="Disordered" evidence="1">
    <location>
        <begin position="118"/>
        <end position="142"/>
    </location>
</feature>
<keyword evidence="3" id="KW-1185">Reference proteome</keyword>
<dbReference type="InterPro" id="IPR036020">
    <property type="entry name" value="WW_dom_sf"/>
</dbReference>
<feature type="region of interest" description="Disordered" evidence="1">
    <location>
        <begin position="21"/>
        <end position="43"/>
    </location>
</feature>